<evidence type="ECO:0000313" key="3">
    <source>
        <dbReference type="Proteomes" id="UP001497482"/>
    </source>
</evidence>
<dbReference type="AlphaFoldDB" id="A0AAV2L064"/>
<keyword evidence="3" id="KW-1185">Reference proteome</keyword>
<reference evidence="2 3" key="1">
    <citation type="submission" date="2024-04" db="EMBL/GenBank/DDBJ databases">
        <authorList>
            <person name="Waldvogel A.-M."/>
            <person name="Schoenle A."/>
        </authorList>
    </citation>
    <scope>NUCLEOTIDE SEQUENCE [LARGE SCALE GENOMIC DNA]</scope>
</reference>
<accession>A0AAV2L064</accession>
<dbReference type="Proteomes" id="UP001497482">
    <property type="component" value="Chromosome 20"/>
</dbReference>
<evidence type="ECO:0000256" key="1">
    <source>
        <dbReference type="SAM" id="MobiDB-lite"/>
    </source>
</evidence>
<organism evidence="2 3">
    <name type="scientific">Knipowitschia caucasica</name>
    <name type="common">Caucasian dwarf goby</name>
    <name type="synonym">Pomatoschistus caucasicus</name>
    <dbReference type="NCBI Taxonomy" id="637954"/>
    <lineage>
        <taxon>Eukaryota</taxon>
        <taxon>Metazoa</taxon>
        <taxon>Chordata</taxon>
        <taxon>Craniata</taxon>
        <taxon>Vertebrata</taxon>
        <taxon>Euteleostomi</taxon>
        <taxon>Actinopterygii</taxon>
        <taxon>Neopterygii</taxon>
        <taxon>Teleostei</taxon>
        <taxon>Neoteleostei</taxon>
        <taxon>Acanthomorphata</taxon>
        <taxon>Gobiaria</taxon>
        <taxon>Gobiiformes</taxon>
        <taxon>Gobioidei</taxon>
        <taxon>Gobiidae</taxon>
        <taxon>Gobiinae</taxon>
        <taxon>Knipowitschia</taxon>
    </lineage>
</organism>
<gene>
    <name evidence="2" type="ORF">KC01_LOCUS23409</name>
</gene>
<proteinExistence type="predicted"/>
<protein>
    <submittedName>
        <fullName evidence="2">Uncharacterized protein</fullName>
    </submittedName>
</protein>
<dbReference type="EMBL" id="OZ035842">
    <property type="protein sequence ID" value="CAL1594445.1"/>
    <property type="molecule type" value="Genomic_DNA"/>
</dbReference>
<sequence>MLVPLTNSEEHRDWPPAGTLRSTGTGLLLGRRGAQGLASCWDSEEHRDWPPVGTLRSTGTGLLLGLRSTGTGLLLGF</sequence>
<feature type="region of interest" description="Disordered" evidence="1">
    <location>
        <begin position="1"/>
        <end position="22"/>
    </location>
</feature>
<name>A0AAV2L064_KNICA</name>
<evidence type="ECO:0000313" key="2">
    <source>
        <dbReference type="EMBL" id="CAL1594445.1"/>
    </source>
</evidence>